<reference evidence="13" key="1">
    <citation type="submission" date="2011-12" db="EMBL/GenBank/DDBJ databases">
        <title>Complete genome sequence of Streptomyces cattleya strain DSM 46488.</title>
        <authorList>
            <person name="Ou H.-Y."/>
            <person name="Li P."/>
            <person name="Zhao C."/>
            <person name="O'Hagan D."/>
            <person name="Deng Z."/>
        </authorList>
    </citation>
    <scope>NUCLEOTIDE SEQUENCE [LARGE SCALE GENOMIC DNA]</scope>
    <source>
        <strain evidence="13">ATCC 35852 / DSM 46488 / JCM 4925 / NBRC 14057 / NRRL 8057</strain>
        <plasmid evidence="13">Plasmid pSCATT</plasmid>
    </source>
</reference>
<proteinExistence type="predicted"/>
<dbReference type="AlphaFoldDB" id="F8JLR8"/>
<keyword evidence="8" id="KW-0902">Two-component regulatory system</keyword>
<accession>G8XFN9</accession>
<keyword evidence="12" id="KW-0614">Plasmid</keyword>
<dbReference type="OrthoDB" id="227596at2"/>
<dbReference type="CDD" id="cd16917">
    <property type="entry name" value="HATPase_UhpB-NarQ-NarX-like"/>
    <property type="match status" value="1"/>
</dbReference>
<feature type="transmembrane region" description="Helical" evidence="9">
    <location>
        <begin position="17"/>
        <end position="34"/>
    </location>
</feature>
<dbReference type="PANTHER" id="PTHR24421">
    <property type="entry name" value="NITRATE/NITRITE SENSOR PROTEIN NARX-RELATED"/>
    <property type="match status" value="1"/>
</dbReference>
<dbReference type="InterPro" id="IPR036890">
    <property type="entry name" value="HATPase_C_sf"/>
</dbReference>
<keyword evidence="9" id="KW-0472">Membrane</keyword>
<dbReference type="GO" id="GO:0000155">
    <property type="term" value="F:phosphorelay sensor kinase activity"/>
    <property type="evidence" value="ECO:0007669"/>
    <property type="project" value="InterPro"/>
</dbReference>
<keyword evidence="4" id="KW-0808">Transferase</keyword>
<dbReference type="InterPro" id="IPR050482">
    <property type="entry name" value="Sensor_HK_TwoCompSys"/>
</dbReference>
<evidence type="ECO:0000256" key="8">
    <source>
        <dbReference type="ARBA" id="ARBA00023012"/>
    </source>
</evidence>
<dbReference type="InterPro" id="IPR003594">
    <property type="entry name" value="HATPase_dom"/>
</dbReference>
<dbReference type="KEGG" id="sct:SCAT_p0432"/>
<evidence type="ECO:0000313" key="13">
    <source>
        <dbReference type="Proteomes" id="UP000007842"/>
    </source>
</evidence>
<feature type="domain" description="Histidine kinase/HSP90-like ATPase" evidence="10">
    <location>
        <begin position="294"/>
        <end position="386"/>
    </location>
</feature>
<dbReference type="EMBL" id="CP003229">
    <property type="protein sequence ID" value="AEW99502.1"/>
    <property type="molecule type" value="Genomic_DNA"/>
</dbReference>
<geneLocation type="plasmid" evidence="12 13">
    <name>pSCATT</name>
</geneLocation>
<evidence type="ECO:0000256" key="1">
    <source>
        <dbReference type="ARBA" id="ARBA00000085"/>
    </source>
</evidence>
<evidence type="ECO:0000256" key="5">
    <source>
        <dbReference type="ARBA" id="ARBA00022741"/>
    </source>
</evidence>
<dbReference type="Proteomes" id="UP000007842">
    <property type="component" value="Plasmid pSCATT"/>
</dbReference>
<accession>F8JLR8</accession>
<name>F8JLR8_STREN</name>
<dbReference type="Gene3D" id="3.30.565.10">
    <property type="entry name" value="Histidine kinase-like ATPase, C-terminal domain"/>
    <property type="match status" value="1"/>
</dbReference>
<dbReference type="HOGENOM" id="CLU_000445_20_7_11"/>
<feature type="transmembrane region" description="Helical" evidence="9">
    <location>
        <begin position="41"/>
        <end position="63"/>
    </location>
</feature>
<sequence length="387" mass="40565">MTETAPTPRTVRFGDELLRPFVAFTVIAVVAVELPTHRLIAAPLAVAAFVVLAVAAVCVRLFWNRLSPGRQIALAACYMGSASLLLPLAHTTLAPLLPYLAAAVAGTNLASRRAALLVAAGGSIVGAVTQLIVNHTVPTQDGWSWWLALTVGLPVYMGISNRDFRQALENARRATAEARRATDSEAREAALRERGRIAREIHDVLGHSLSGIALQLDMADALRGSGRDEEAGEAIRRARTLAVDSIAETRRAVHALREDTLPLPETLRLMAAGADVSFDVLGDPAPVAVETAQTVLRVAQEAVTNAVKYAPGAARTMTLAYTADGISLTVVNGPGPDGGPPEGASGTGMGLVGMRERAALVGGTLRAGPTVEDPARGGWTVKLEVPR</sequence>
<keyword evidence="7" id="KW-0067">ATP-binding</keyword>
<protein>
    <recommendedName>
        <fullName evidence="2">histidine kinase</fullName>
        <ecNumber evidence="2">2.7.13.3</ecNumber>
    </recommendedName>
</protein>
<gene>
    <name evidence="12" type="ordered locus">SCATT_p13090</name>
</gene>
<comment type="catalytic activity">
    <reaction evidence="1">
        <text>ATP + protein L-histidine = ADP + protein N-phospho-L-histidine.</text>
        <dbReference type="EC" id="2.7.13.3"/>
    </reaction>
</comment>
<evidence type="ECO:0000256" key="4">
    <source>
        <dbReference type="ARBA" id="ARBA00022679"/>
    </source>
</evidence>
<keyword evidence="9" id="KW-1133">Transmembrane helix</keyword>
<keyword evidence="3" id="KW-0597">Phosphoprotein</keyword>
<feature type="transmembrane region" description="Helical" evidence="9">
    <location>
        <begin position="143"/>
        <end position="159"/>
    </location>
</feature>
<organism evidence="12 13">
    <name type="scientific">Streptantibioticus cattleyicolor (strain ATCC 35852 / DSM 46488 / JCM 4925 / NBRC 14057 / NRRL 8057)</name>
    <name type="common">Streptomyces cattleya</name>
    <dbReference type="NCBI Taxonomy" id="1003195"/>
    <lineage>
        <taxon>Bacteria</taxon>
        <taxon>Bacillati</taxon>
        <taxon>Actinomycetota</taxon>
        <taxon>Actinomycetes</taxon>
        <taxon>Kitasatosporales</taxon>
        <taxon>Streptomycetaceae</taxon>
        <taxon>Streptantibioticus</taxon>
    </lineage>
</organism>
<evidence type="ECO:0000259" key="10">
    <source>
        <dbReference type="Pfam" id="PF02518"/>
    </source>
</evidence>
<dbReference type="InterPro" id="IPR011712">
    <property type="entry name" value="Sig_transdc_His_kin_sub3_dim/P"/>
</dbReference>
<feature type="transmembrane region" description="Helical" evidence="9">
    <location>
        <begin position="114"/>
        <end position="137"/>
    </location>
</feature>
<keyword evidence="13" id="KW-1185">Reference proteome</keyword>
<dbReference type="Pfam" id="PF02518">
    <property type="entry name" value="HATPase_c"/>
    <property type="match status" value="1"/>
</dbReference>
<dbReference type="Pfam" id="PF07730">
    <property type="entry name" value="HisKA_3"/>
    <property type="match status" value="1"/>
</dbReference>
<dbReference type="PANTHER" id="PTHR24421:SF10">
    <property type="entry name" value="NITRATE_NITRITE SENSOR PROTEIN NARQ"/>
    <property type="match status" value="1"/>
</dbReference>
<dbReference type="GO" id="GO:0005524">
    <property type="term" value="F:ATP binding"/>
    <property type="evidence" value="ECO:0007669"/>
    <property type="project" value="UniProtKB-KW"/>
</dbReference>
<feature type="transmembrane region" description="Helical" evidence="9">
    <location>
        <begin position="83"/>
        <end position="102"/>
    </location>
</feature>
<dbReference type="GO" id="GO:0016020">
    <property type="term" value="C:membrane"/>
    <property type="evidence" value="ECO:0007669"/>
    <property type="project" value="InterPro"/>
</dbReference>
<feature type="domain" description="Signal transduction histidine kinase subgroup 3 dimerisation and phosphoacceptor" evidence="11">
    <location>
        <begin position="193"/>
        <end position="261"/>
    </location>
</feature>
<evidence type="ECO:0000256" key="3">
    <source>
        <dbReference type="ARBA" id="ARBA00022553"/>
    </source>
</evidence>
<evidence type="ECO:0000256" key="2">
    <source>
        <dbReference type="ARBA" id="ARBA00012438"/>
    </source>
</evidence>
<keyword evidence="6 12" id="KW-0418">Kinase</keyword>
<dbReference type="SUPFAM" id="SSF55874">
    <property type="entry name" value="ATPase domain of HSP90 chaperone/DNA topoisomerase II/histidine kinase"/>
    <property type="match status" value="1"/>
</dbReference>
<evidence type="ECO:0000256" key="6">
    <source>
        <dbReference type="ARBA" id="ARBA00022777"/>
    </source>
</evidence>
<dbReference type="PATRIC" id="fig|1003195.11.peg.416"/>
<dbReference type="GO" id="GO:0046983">
    <property type="term" value="F:protein dimerization activity"/>
    <property type="evidence" value="ECO:0007669"/>
    <property type="project" value="InterPro"/>
</dbReference>
<evidence type="ECO:0000313" key="12">
    <source>
        <dbReference type="EMBL" id="AEW99502.1"/>
    </source>
</evidence>
<dbReference type="Gene3D" id="1.20.5.1930">
    <property type="match status" value="1"/>
</dbReference>
<evidence type="ECO:0000256" key="9">
    <source>
        <dbReference type="SAM" id="Phobius"/>
    </source>
</evidence>
<keyword evidence="5" id="KW-0547">Nucleotide-binding</keyword>
<keyword evidence="9" id="KW-0812">Transmembrane</keyword>
<dbReference type="EC" id="2.7.13.3" evidence="2"/>
<evidence type="ECO:0000259" key="11">
    <source>
        <dbReference type="Pfam" id="PF07730"/>
    </source>
</evidence>
<dbReference type="KEGG" id="scy:SCATT_p13090"/>
<evidence type="ECO:0000256" key="7">
    <source>
        <dbReference type="ARBA" id="ARBA00022840"/>
    </source>
</evidence>